<proteinExistence type="predicted"/>
<keyword evidence="5" id="KW-0808">Transferase</keyword>
<evidence type="ECO:0000256" key="3">
    <source>
        <dbReference type="SAM" id="Phobius"/>
    </source>
</evidence>
<reference evidence="5 6" key="1">
    <citation type="journal article" date="2015" name="BMC Genomics">
        <title>Genome mining reveals unlocked bioactive potential of marine Gram-negative bacteria.</title>
        <authorList>
            <person name="Machado H."/>
            <person name="Sonnenschein E.C."/>
            <person name="Melchiorsen J."/>
            <person name="Gram L."/>
        </authorList>
    </citation>
    <scope>NUCLEOTIDE SEQUENCE [LARGE SCALE GENOMIC DNA]</scope>
    <source>
        <strain evidence="5 6">S2757</strain>
    </source>
</reference>
<dbReference type="Gene3D" id="1.20.120.160">
    <property type="entry name" value="HPT domain"/>
    <property type="match status" value="1"/>
</dbReference>
<feature type="compositionally biased region" description="Basic and acidic residues" evidence="2">
    <location>
        <begin position="276"/>
        <end position="287"/>
    </location>
</feature>
<dbReference type="GO" id="GO:0000160">
    <property type="term" value="P:phosphorelay signal transduction system"/>
    <property type="evidence" value="ECO:0007669"/>
    <property type="project" value="UniProtKB-KW"/>
</dbReference>
<protein>
    <submittedName>
        <fullName evidence="5">Histidine kinase</fullName>
    </submittedName>
</protein>
<organism evidence="5 6">
    <name type="scientific">Vibrio galatheae</name>
    <dbReference type="NCBI Taxonomy" id="579748"/>
    <lineage>
        <taxon>Bacteria</taxon>
        <taxon>Pseudomonadati</taxon>
        <taxon>Pseudomonadota</taxon>
        <taxon>Gammaproteobacteria</taxon>
        <taxon>Vibrionales</taxon>
        <taxon>Vibrionaceae</taxon>
        <taxon>Vibrio</taxon>
    </lineage>
</organism>
<keyword evidence="1" id="KW-0902">Two-component regulatory system</keyword>
<dbReference type="PATRIC" id="fig|579748.3.peg.192"/>
<name>A0A0F4NPW6_9VIBR</name>
<keyword evidence="6" id="KW-1185">Reference proteome</keyword>
<evidence type="ECO:0000313" key="5">
    <source>
        <dbReference type="EMBL" id="KJY85195.1"/>
    </source>
</evidence>
<dbReference type="Pfam" id="PF01627">
    <property type="entry name" value="Hpt"/>
    <property type="match status" value="1"/>
</dbReference>
<feature type="transmembrane region" description="Helical" evidence="3">
    <location>
        <begin position="231"/>
        <end position="249"/>
    </location>
</feature>
<dbReference type="EMBL" id="JXXV01000004">
    <property type="protein sequence ID" value="KJY85195.1"/>
    <property type="molecule type" value="Genomic_DNA"/>
</dbReference>
<dbReference type="RefSeq" id="WP_045953849.1">
    <property type="nucleotide sequence ID" value="NZ_JXXV01000004.1"/>
</dbReference>
<dbReference type="Proteomes" id="UP000033673">
    <property type="component" value="Unassembled WGS sequence"/>
</dbReference>
<evidence type="ECO:0000259" key="4">
    <source>
        <dbReference type="Pfam" id="PF01627"/>
    </source>
</evidence>
<dbReference type="InterPro" id="IPR036641">
    <property type="entry name" value="HPT_dom_sf"/>
</dbReference>
<keyword evidence="3" id="KW-0812">Transmembrane</keyword>
<dbReference type="OrthoDB" id="5913787at2"/>
<sequence>MYGKTLKLGLALFAIWSVSIAAITLSYRSTEATKEHIYELGSSVDALRDSFFFKASYHTQMSDSQALKLQLIYALRLQLEADYPHHWLMPDIHRLLFTTDRFIELSQVYLDNNLDLLSLVQHIGAMRQRYQDLAVNSLYLRLSSNVLEAVFGNSSTSPQVYRDLDNVYSQSNELLEKERRDLQQTLAQVSAVLGGYAQGRYIVDKLQNHNVYEQIDVLRGEFDQLLIRHNIAALIVTLFALSGFVLLLYSASRRDLVSPQNQSEPTADSPAPEGEPVQHEEHPKVTEELEVVPENNPEQEAATEVESEVTEIDFDKMLESLNNDMESVCMLLAVFIEDHTGDADKIGQLIEHSPEDAQRKAHSLKGVGGNLAASKLRAAATKVEIAIKETNSVDAELLDELKIHLARAIEEAKVFLNEHNSIESH</sequence>
<feature type="domain" description="HPt" evidence="4">
    <location>
        <begin position="331"/>
        <end position="408"/>
    </location>
</feature>
<evidence type="ECO:0000256" key="1">
    <source>
        <dbReference type="ARBA" id="ARBA00023012"/>
    </source>
</evidence>
<dbReference type="GO" id="GO:0004672">
    <property type="term" value="F:protein kinase activity"/>
    <property type="evidence" value="ECO:0007669"/>
    <property type="project" value="UniProtKB-ARBA"/>
</dbReference>
<feature type="region of interest" description="Disordered" evidence="2">
    <location>
        <begin position="257"/>
        <end position="306"/>
    </location>
</feature>
<dbReference type="AlphaFoldDB" id="A0A0F4NPW6"/>
<dbReference type="STRING" id="579748.TW81_00930"/>
<gene>
    <name evidence="5" type="ORF">TW81_00930</name>
</gene>
<evidence type="ECO:0000313" key="6">
    <source>
        <dbReference type="Proteomes" id="UP000033673"/>
    </source>
</evidence>
<dbReference type="InterPro" id="IPR008207">
    <property type="entry name" value="Sig_transdc_His_kin_Hpt_dom"/>
</dbReference>
<evidence type="ECO:0000256" key="2">
    <source>
        <dbReference type="SAM" id="MobiDB-lite"/>
    </source>
</evidence>
<dbReference type="SUPFAM" id="SSF47226">
    <property type="entry name" value="Histidine-containing phosphotransfer domain, HPT domain"/>
    <property type="match status" value="1"/>
</dbReference>
<accession>A0A0F4NPW6</accession>
<comment type="caution">
    <text evidence="5">The sequence shown here is derived from an EMBL/GenBank/DDBJ whole genome shotgun (WGS) entry which is preliminary data.</text>
</comment>
<keyword evidence="3" id="KW-0472">Membrane</keyword>
<keyword evidence="5" id="KW-0418">Kinase</keyword>
<keyword evidence="3" id="KW-1133">Transmembrane helix</keyword>